<dbReference type="PANTHER" id="PTHR37807">
    <property type="entry name" value="OS07G0160300 PROTEIN"/>
    <property type="match status" value="1"/>
</dbReference>
<dbReference type="Proteomes" id="UP000275385">
    <property type="component" value="Unassembled WGS sequence"/>
</dbReference>
<gene>
    <name evidence="1" type="ORF">DL546_009226</name>
</gene>
<dbReference type="PANTHER" id="PTHR37807:SF3">
    <property type="entry name" value="OS07G0160300 PROTEIN"/>
    <property type="match status" value="1"/>
</dbReference>
<dbReference type="AlphaFoldDB" id="A0A420YLH0"/>
<dbReference type="Pfam" id="PF13671">
    <property type="entry name" value="AAA_33"/>
    <property type="match status" value="1"/>
</dbReference>
<dbReference type="EMBL" id="QVQW01000004">
    <property type="protein sequence ID" value="RKU48646.1"/>
    <property type="molecule type" value="Genomic_DNA"/>
</dbReference>
<evidence type="ECO:0000313" key="1">
    <source>
        <dbReference type="EMBL" id="RKU48646.1"/>
    </source>
</evidence>
<evidence type="ECO:0008006" key="3">
    <source>
        <dbReference type="Google" id="ProtNLM"/>
    </source>
</evidence>
<dbReference type="Gene3D" id="3.40.50.300">
    <property type="entry name" value="P-loop containing nucleotide triphosphate hydrolases"/>
    <property type="match status" value="1"/>
</dbReference>
<accession>A0A420YLH0</accession>
<evidence type="ECO:0000313" key="2">
    <source>
        <dbReference type="Proteomes" id="UP000275385"/>
    </source>
</evidence>
<comment type="caution">
    <text evidence="1">The sequence shown here is derived from an EMBL/GenBank/DDBJ whole genome shotgun (WGS) entry which is preliminary data.</text>
</comment>
<organism evidence="1 2">
    <name type="scientific">Coniochaeta pulveracea</name>
    <dbReference type="NCBI Taxonomy" id="177199"/>
    <lineage>
        <taxon>Eukaryota</taxon>
        <taxon>Fungi</taxon>
        <taxon>Dikarya</taxon>
        <taxon>Ascomycota</taxon>
        <taxon>Pezizomycotina</taxon>
        <taxon>Sordariomycetes</taxon>
        <taxon>Sordariomycetidae</taxon>
        <taxon>Coniochaetales</taxon>
        <taxon>Coniochaetaceae</taxon>
        <taxon>Coniochaeta</taxon>
    </lineage>
</organism>
<dbReference type="InterPro" id="IPR027417">
    <property type="entry name" value="P-loop_NTPase"/>
</dbReference>
<name>A0A420YLH0_9PEZI</name>
<proteinExistence type="predicted"/>
<sequence>MQHKSLNRCPLHPITLTGINKQIMEASQRKFVVQLSGAPGSGKSTLSNFLACKVDAVVINHDLIKSSLLENGLSFSDAGKLTYALDGTLARDMVLEQGRSVIVDSPCFHPDVLDRGRALVQSAGQDWEYWYVELACKMDDMHVLDARLKKRAHGSLMRCQRLGIEEGPADLDGGQDQRKLFEKWIQGPCRPQEGGEGVTGVVILDAMHTMEDVQMEILQMMGIPQHLD</sequence>
<dbReference type="SUPFAM" id="SSF52540">
    <property type="entry name" value="P-loop containing nucleoside triphosphate hydrolases"/>
    <property type="match status" value="1"/>
</dbReference>
<keyword evidence="2" id="KW-1185">Reference proteome</keyword>
<reference evidence="1 2" key="1">
    <citation type="submission" date="2018-08" db="EMBL/GenBank/DDBJ databases">
        <title>Draft genome of the lignicolous fungus Coniochaeta pulveracea.</title>
        <authorList>
            <person name="Borstlap C.J."/>
            <person name="De Witt R.N."/>
            <person name="Botha A."/>
            <person name="Volschenk H."/>
        </authorList>
    </citation>
    <scope>NUCLEOTIDE SEQUENCE [LARGE SCALE GENOMIC DNA]</scope>
    <source>
        <strain evidence="1 2">CAB683</strain>
    </source>
</reference>
<protein>
    <recommendedName>
        <fullName evidence="3">Kinase</fullName>
    </recommendedName>
</protein>
<dbReference type="OrthoDB" id="3231855at2759"/>
<dbReference type="STRING" id="177199.A0A420YLH0"/>